<proteinExistence type="predicted"/>
<reference evidence="3 4" key="1">
    <citation type="submission" date="2020-03" db="EMBL/GenBank/DDBJ databases">
        <title>Genomic Encyclopedia of Type Strains, Phase IV (KMG-IV): sequencing the most valuable type-strain genomes for metagenomic binning, comparative biology and taxonomic classification.</title>
        <authorList>
            <person name="Goeker M."/>
        </authorList>
    </citation>
    <scope>NUCLEOTIDE SEQUENCE [LARGE SCALE GENOMIC DNA]</scope>
    <source>
        <strain evidence="3 4">DSM 25229</strain>
    </source>
</reference>
<keyword evidence="4" id="KW-1185">Reference proteome</keyword>
<dbReference type="CDD" id="cd01299">
    <property type="entry name" value="Met_dep_hydrolase_A"/>
    <property type="match status" value="1"/>
</dbReference>
<dbReference type="SUPFAM" id="SSF51338">
    <property type="entry name" value="Composite domain of metallo-dependent hydrolases"/>
    <property type="match status" value="1"/>
</dbReference>
<evidence type="ECO:0000256" key="1">
    <source>
        <dbReference type="SAM" id="SignalP"/>
    </source>
</evidence>
<name>A0A7X5XU79_9SPHN</name>
<sequence length="434" mass="45234">MKKLSVLAIGASLSGGAIAAPAGGDAARTLVIHAGAVVTIPGEEPLGPTTVVVRGGRISEILPGHVERPDARSIDLGNRTLLPGLIDTHVHFSFSPETKLWSAAINTAEDVALFAFSNAKKTLEAGFTTVRDVGSDGYSIHALRDAVNDGTVIGPRIFLSGTSLSIVGGHGDMSGLNRKTTEALYPYDYTGACTGAVECALRVREAAKYGADLIKITATGGIMSQQARGLGQHLSDDELTSIVTTAHGLGLKVAAHAHGGAGIAASVRAGVDSIEHGTWLDEETAKLMAARGTWLVPTLGLLDGRKTSDASPAVQAKMAEARRVAGRNIRLAVRHKVKFAFGTDAGVSPHGQNARQFRLMVEQGPMTPMAALRSATVDAATLLGQSDNLGTIEVGKYADMIAVAGDPYRDITLLEHASTVIKDGQVIRHEVRAP</sequence>
<keyword evidence="1" id="KW-0732">Signal</keyword>
<dbReference type="InterPro" id="IPR006680">
    <property type="entry name" value="Amidohydro-rel"/>
</dbReference>
<accession>A0A7X5XU79</accession>
<dbReference type="Pfam" id="PF01979">
    <property type="entry name" value="Amidohydro_1"/>
    <property type="match status" value="1"/>
</dbReference>
<dbReference type="InterPro" id="IPR011059">
    <property type="entry name" value="Metal-dep_hydrolase_composite"/>
</dbReference>
<evidence type="ECO:0000259" key="2">
    <source>
        <dbReference type="Pfam" id="PF01979"/>
    </source>
</evidence>
<organism evidence="3 4">
    <name type="scientific">Sphingopyxis italica</name>
    <dbReference type="NCBI Taxonomy" id="1129133"/>
    <lineage>
        <taxon>Bacteria</taxon>
        <taxon>Pseudomonadati</taxon>
        <taxon>Pseudomonadota</taxon>
        <taxon>Alphaproteobacteria</taxon>
        <taxon>Sphingomonadales</taxon>
        <taxon>Sphingomonadaceae</taxon>
        <taxon>Sphingopyxis</taxon>
    </lineage>
</organism>
<comment type="caution">
    <text evidence="3">The sequence shown here is derived from an EMBL/GenBank/DDBJ whole genome shotgun (WGS) entry which is preliminary data.</text>
</comment>
<protein>
    <submittedName>
        <fullName evidence="3">Imidazolonepropionase-like amidohydrolase</fullName>
    </submittedName>
</protein>
<dbReference type="Gene3D" id="3.20.20.140">
    <property type="entry name" value="Metal-dependent hydrolases"/>
    <property type="match status" value="1"/>
</dbReference>
<dbReference type="Gene3D" id="2.30.40.10">
    <property type="entry name" value="Urease, subunit C, domain 1"/>
    <property type="match status" value="1"/>
</dbReference>
<evidence type="ECO:0000313" key="3">
    <source>
        <dbReference type="EMBL" id="NJB91380.1"/>
    </source>
</evidence>
<dbReference type="AlphaFoldDB" id="A0A7X5XU79"/>
<dbReference type="InterPro" id="IPR051781">
    <property type="entry name" value="Metallo-dep_Hydrolase"/>
</dbReference>
<dbReference type="PANTHER" id="PTHR43135:SF3">
    <property type="entry name" value="ALPHA-D-RIBOSE 1-METHYLPHOSPHONATE 5-TRIPHOSPHATE DIPHOSPHATASE"/>
    <property type="match status" value="1"/>
</dbReference>
<feature type="signal peptide" evidence="1">
    <location>
        <begin position="1"/>
        <end position="19"/>
    </location>
</feature>
<evidence type="ECO:0000313" key="4">
    <source>
        <dbReference type="Proteomes" id="UP000535078"/>
    </source>
</evidence>
<dbReference type="Proteomes" id="UP000535078">
    <property type="component" value="Unassembled WGS sequence"/>
</dbReference>
<dbReference type="EMBL" id="JAATIT010000006">
    <property type="protein sequence ID" value="NJB91380.1"/>
    <property type="molecule type" value="Genomic_DNA"/>
</dbReference>
<dbReference type="GO" id="GO:0016810">
    <property type="term" value="F:hydrolase activity, acting on carbon-nitrogen (but not peptide) bonds"/>
    <property type="evidence" value="ECO:0007669"/>
    <property type="project" value="InterPro"/>
</dbReference>
<dbReference type="RefSeq" id="WP_167922745.1">
    <property type="nucleotide sequence ID" value="NZ_JAATIT010000006.1"/>
</dbReference>
<dbReference type="SUPFAM" id="SSF51556">
    <property type="entry name" value="Metallo-dependent hydrolases"/>
    <property type="match status" value="1"/>
</dbReference>
<gene>
    <name evidence="3" type="ORF">GGR90_003591</name>
</gene>
<keyword evidence="3" id="KW-0378">Hydrolase</keyword>
<dbReference type="InterPro" id="IPR032466">
    <property type="entry name" value="Metal_Hydrolase"/>
</dbReference>
<dbReference type="InterPro" id="IPR057744">
    <property type="entry name" value="OTAase-like"/>
</dbReference>
<feature type="domain" description="Amidohydrolase-related" evidence="2">
    <location>
        <begin position="80"/>
        <end position="426"/>
    </location>
</feature>
<feature type="chain" id="PRO_5030932958" evidence="1">
    <location>
        <begin position="20"/>
        <end position="434"/>
    </location>
</feature>
<dbReference type="PANTHER" id="PTHR43135">
    <property type="entry name" value="ALPHA-D-RIBOSE 1-METHYLPHOSPHONATE 5-TRIPHOSPHATE DIPHOSPHATASE"/>
    <property type="match status" value="1"/>
</dbReference>